<evidence type="ECO:0000313" key="2">
    <source>
        <dbReference type="Proteomes" id="UP000000305"/>
    </source>
</evidence>
<accession>E9HSZ1</accession>
<name>E9HSZ1_DAPPU</name>
<proteinExistence type="predicted"/>
<keyword evidence="2" id="KW-1185">Reference proteome</keyword>
<dbReference type="HOGENOM" id="CLU_2322718_0_0_1"/>
<organism evidence="1 2">
    <name type="scientific">Daphnia pulex</name>
    <name type="common">Water flea</name>
    <dbReference type="NCBI Taxonomy" id="6669"/>
    <lineage>
        <taxon>Eukaryota</taxon>
        <taxon>Metazoa</taxon>
        <taxon>Ecdysozoa</taxon>
        <taxon>Arthropoda</taxon>
        <taxon>Crustacea</taxon>
        <taxon>Branchiopoda</taxon>
        <taxon>Diplostraca</taxon>
        <taxon>Cladocera</taxon>
        <taxon>Anomopoda</taxon>
        <taxon>Daphniidae</taxon>
        <taxon>Daphnia</taxon>
    </lineage>
</organism>
<reference evidence="1 2" key="1">
    <citation type="journal article" date="2011" name="Science">
        <title>The ecoresponsive genome of Daphnia pulex.</title>
        <authorList>
            <person name="Colbourne J.K."/>
            <person name="Pfrender M.E."/>
            <person name="Gilbert D."/>
            <person name="Thomas W.K."/>
            <person name="Tucker A."/>
            <person name="Oakley T.H."/>
            <person name="Tokishita S."/>
            <person name="Aerts A."/>
            <person name="Arnold G.J."/>
            <person name="Basu M.K."/>
            <person name="Bauer D.J."/>
            <person name="Caceres C.E."/>
            <person name="Carmel L."/>
            <person name="Casola C."/>
            <person name="Choi J.H."/>
            <person name="Detter J.C."/>
            <person name="Dong Q."/>
            <person name="Dusheyko S."/>
            <person name="Eads B.D."/>
            <person name="Frohlich T."/>
            <person name="Geiler-Samerotte K.A."/>
            <person name="Gerlach D."/>
            <person name="Hatcher P."/>
            <person name="Jogdeo S."/>
            <person name="Krijgsveld J."/>
            <person name="Kriventseva E.V."/>
            <person name="Kultz D."/>
            <person name="Laforsch C."/>
            <person name="Lindquist E."/>
            <person name="Lopez J."/>
            <person name="Manak J.R."/>
            <person name="Muller J."/>
            <person name="Pangilinan J."/>
            <person name="Patwardhan R.P."/>
            <person name="Pitluck S."/>
            <person name="Pritham E.J."/>
            <person name="Rechtsteiner A."/>
            <person name="Rho M."/>
            <person name="Rogozin I.B."/>
            <person name="Sakarya O."/>
            <person name="Salamov A."/>
            <person name="Schaack S."/>
            <person name="Shapiro H."/>
            <person name="Shiga Y."/>
            <person name="Skalitzky C."/>
            <person name="Smith Z."/>
            <person name="Souvorov A."/>
            <person name="Sung W."/>
            <person name="Tang Z."/>
            <person name="Tsuchiya D."/>
            <person name="Tu H."/>
            <person name="Vos H."/>
            <person name="Wang M."/>
            <person name="Wolf Y.I."/>
            <person name="Yamagata H."/>
            <person name="Yamada T."/>
            <person name="Ye Y."/>
            <person name="Shaw J.R."/>
            <person name="Andrews J."/>
            <person name="Crease T.J."/>
            <person name="Tang H."/>
            <person name="Lucas S.M."/>
            <person name="Robertson H.M."/>
            <person name="Bork P."/>
            <person name="Koonin E.V."/>
            <person name="Zdobnov E.M."/>
            <person name="Grigoriev I.V."/>
            <person name="Lynch M."/>
            <person name="Boore J.L."/>
        </authorList>
    </citation>
    <scope>NUCLEOTIDE SEQUENCE [LARGE SCALE GENOMIC DNA]</scope>
</reference>
<dbReference type="OrthoDB" id="8958038at2759"/>
<protein>
    <submittedName>
        <fullName evidence="1">Uncharacterized protein</fullName>
    </submittedName>
</protein>
<sequence>MPNPKRSTWPIGRIVRVEAGADGAVRSAEVEVTRAVPGKKGRKPLSDIKSKTTRYIRSAHKLCLLEADDPEDVFTTENRAGNVTESPILLAGSDGASAK</sequence>
<gene>
    <name evidence="1" type="ORF">DAPPUDRAFT_265159</name>
</gene>
<evidence type="ECO:0000313" key="1">
    <source>
        <dbReference type="EMBL" id="EFX65138.1"/>
    </source>
</evidence>
<dbReference type="EMBL" id="GL732761">
    <property type="protein sequence ID" value="EFX65138.1"/>
    <property type="molecule type" value="Genomic_DNA"/>
</dbReference>
<dbReference type="KEGG" id="dpx:DAPPUDRAFT_265159"/>
<dbReference type="Proteomes" id="UP000000305">
    <property type="component" value="Unassembled WGS sequence"/>
</dbReference>
<dbReference type="AlphaFoldDB" id="E9HSZ1"/>
<dbReference type="InParanoid" id="E9HSZ1"/>